<keyword evidence="2" id="KW-1185">Reference proteome</keyword>
<evidence type="ECO:0000313" key="1">
    <source>
        <dbReference type="EMBL" id="KAK0399289.1"/>
    </source>
</evidence>
<evidence type="ECO:0000313" key="2">
    <source>
        <dbReference type="Proteomes" id="UP001175271"/>
    </source>
</evidence>
<dbReference type="EMBL" id="JAUCMV010000005">
    <property type="protein sequence ID" value="KAK0399289.1"/>
    <property type="molecule type" value="Genomic_DNA"/>
</dbReference>
<gene>
    <name evidence="1" type="ORF">QR680_002975</name>
</gene>
<reference evidence="1" key="1">
    <citation type="submission" date="2023-06" db="EMBL/GenBank/DDBJ databases">
        <title>Genomic analysis of the entomopathogenic nematode Steinernema hermaphroditum.</title>
        <authorList>
            <person name="Schwarz E.M."/>
            <person name="Heppert J.K."/>
            <person name="Baniya A."/>
            <person name="Schwartz H.T."/>
            <person name="Tan C.-H."/>
            <person name="Antoshechkin I."/>
            <person name="Sternberg P.W."/>
            <person name="Goodrich-Blair H."/>
            <person name="Dillman A.R."/>
        </authorList>
    </citation>
    <scope>NUCLEOTIDE SEQUENCE</scope>
    <source>
        <strain evidence="1">PS9179</strain>
        <tissue evidence="1">Whole animal</tissue>
    </source>
</reference>
<dbReference type="AlphaFoldDB" id="A0AA39LJF5"/>
<organism evidence="1 2">
    <name type="scientific">Steinernema hermaphroditum</name>
    <dbReference type="NCBI Taxonomy" id="289476"/>
    <lineage>
        <taxon>Eukaryota</taxon>
        <taxon>Metazoa</taxon>
        <taxon>Ecdysozoa</taxon>
        <taxon>Nematoda</taxon>
        <taxon>Chromadorea</taxon>
        <taxon>Rhabditida</taxon>
        <taxon>Tylenchina</taxon>
        <taxon>Panagrolaimomorpha</taxon>
        <taxon>Strongyloidoidea</taxon>
        <taxon>Steinernematidae</taxon>
        <taxon>Steinernema</taxon>
    </lineage>
</organism>
<comment type="caution">
    <text evidence="1">The sequence shown here is derived from an EMBL/GenBank/DDBJ whole genome shotgun (WGS) entry which is preliminary data.</text>
</comment>
<dbReference type="Proteomes" id="UP001175271">
    <property type="component" value="Unassembled WGS sequence"/>
</dbReference>
<proteinExistence type="predicted"/>
<sequence>MKDLCLACVVSLAPTFAPFGMKPKSMRKPVVVAPKGQSEVKKVDKKKNKLSKIASAFDGFFSWQYYRWPIMPLL</sequence>
<name>A0AA39LJF5_9BILA</name>
<protein>
    <submittedName>
        <fullName evidence="1">Uncharacterized protein</fullName>
    </submittedName>
</protein>
<accession>A0AA39LJF5</accession>